<keyword evidence="5 12" id="KW-0378">Hydrolase</keyword>
<sequence>MGCVSPHGGYQAHKEAYPLAEKICAVAVDAATYAIDKLYSYRVPDELREQVRIGTRVLVPFGFGNKRAEAVVLAFRKDDGGHPLKPVVEVLDDAPVLDARQLKLAAWMRERLYCTYFDCVRVMLPAGLWFKRNETYTLAPDADLAALRAREGEAGAVLALFDRPGQTLAASDIRQRLGGRSMTRVLDALAGEGVLTYRSNTAQRSGDKTERMLSLDVEAGAAAARIGRRSPARLDVVSILADGGWMSWKELCYMTGVSDAALRDMVKKGLLRMRHEERLRAPDFSEVPKAAPPVLSTQQQQAFDGLAALLDERTPRAALLFGVTGSGKTQVYLKLIARALGQGRGAIVLVPEIGLTPQVLRQFAAQFGDEVAVLHSALSVGERYDSFKKIQSGRARVVIGTRSAVFAPVKDLGILIIDEEQDGAYRSEQSPRYHARDVAKYRAAQENALLVFGSATPSVETYYGSQQGKYPVFTLSERFLGAGLPDVLIADMRGLAREGRGGVIGPQLESELIGALGRGKQAILFLNRRGNSRVIGCAICGWVPECPSCSTSMTYHSASGRAMCHYCGASVRITGRCPACGGESLFTETPGTQKVEQELHEKFPAARVLRMDADTMHTKGAHEKLLAQFAKGEADILLGTQMVTKGLDFENVTLVGVLDADQSLYAQDYRARERTFSLITQVVGRAGRRFDTGKAVIQTYSPTHPVILAAARQDYEAFFERELETRQALRCPPVCDLTVLTAAGEVEQQVLKSLLALKARLQSLMEGQYADVKAPVLGPAAAQVVRVMGRYRYHLTMRARNTARWRSLIAGVLREFLLDSKNRGVTVFADENPDL</sequence>
<feature type="domain" description="Helicase C-terminal" evidence="14">
    <location>
        <begin position="572"/>
        <end position="726"/>
    </location>
</feature>
<evidence type="ECO:0000256" key="12">
    <source>
        <dbReference type="HAMAP-Rule" id="MF_00983"/>
    </source>
</evidence>
<evidence type="ECO:0000256" key="7">
    <source>
        <dbReference type="ARBA" id="ARBA00022833"/>
    </source>
</evidence>
<comment type="cofactor">
    <cofactor evidence="12">
        <name>Zn(2+)</name>
        <dbReference type="ChEBI" id="CHEBI:29105"/>
    </cofactor>
    <text evidence="12">Binds 2 zinc ions per subunit.</text>
</comment>
<evidence type="ECO:0000256" key="8">
    <source>
        <dbReference type="ARBA" id="ARBA00022840"/>
    </source>
</evidence>
<dbReference type="CDD" id="cd17929">
    <property type="entry name" value="DEXHc_priA"/>
    <property type="match status" value="1"/>
</dbReference>
<dbReference type="FunFam" id="3.40.50.300:FF:000489">
    <property type="entry name" value="Primosome assembly protein PriA"/>
    <property type="match status" value="1"/>
</dbReference>
<dbReference type="Pfam" id="PF18319">
    <property type="entry name" value="Zn_ribbon_PriA"/>
    <property type="match status" value="1"/>
</dbReference>
<comment type="function">
    <text evidence="12">Initiates the restart of stalled replication forks, which reloads the replicative helicase on sites other than the origin of replication. Recognizes and binds to abandoned replication forks and remodels them to uncover a helicase loading site. Promotes assembly of the primosome at these replication forks.</text>
</comment>
<comment type="catalytic activity">
    <reaction evidence="11 12">
        <text>ATP + H2O = ADP + phosphate + H(+)</text>
        <dbReference type="Rhea" id="RHEA:13065"/>
        <dbReference type="ChEBI" id="CHEBI:15377"/>
        <dbReference type="ChEBI" id="CHEBI:15378"/>
        <dbReference type="ChEBI" id="CHEBI:30616"/>
        <dbReference type="ChEBI" id="CHEBI:43474"/>
        <dbReference type="ChEBI" id="CHEBI:456216"/>
        <dbReference type="EC" id="5.6.2.4"/>
    </reaction>
</comment>
<dbReference type="InterPro" id="IPR001650">
    <property type="entry name" value="Helicase_C-like"/>
</dbReference>
<feature type="binding site" evidence="12">
    <location>
        <position position="540"/>
    </location>
    <ligand>
        <name>Zn(2+)</name>
        <dbReference type="ChEBI" id="CHEBI:29105"/>
        <label>1</label>
    </ligand>
</feature>
<dbReference type="NCBIfam" id="TIGR00595">
    <property type="entry name" value="priA"/>
    <property type="match status" value="1"/>
</dbReference>
<dbReference type="Gene3D" id="3.40.50.300">
    <property type="entry name" value="P-loop containing nucleotide triphosphate hydrolases"/>
    <property type="match status" value="2"/>
</dbReference>
<name>A0A923LWG7_9FIRM</name>
<dbReference type="SMART" id="SM00490">
    <property type="entry name" value="HELICc"/>
    <property type="match status" value="1"/>
</dbReference>
<keyword evidence="2 12" id="KW-0235">DNA replication</keyword>
<proteinExistence type="inferred from homology"/>
<dbReference type="CDD" id="cd18804">
    <property type="entry name" value="SF2_C_priA"/>
    <property type="match status" value="1"/>
</dbReference>
<dbReference type="PROSITE" id="PS51194">
    <property type="entry name" value="HELICASE_CTER"/>
    <property type="match status" value="1"/>
</dbReference>
<evidence type="ECO:0000256" key="4">
    <source>
        <dbReference type="ARBA" id="ARBA00022741"/>
    </source>
</evidence>
<comment type="subunit">
    <text evidence="12">Component of the replication restart primosome.</text>
</comment>
<evidence type="ECO:0000256" key="6">
    <source>
        <dbReference type="ARBA" id="ARBA00022806"/>
    </source>
</evidence>
<dbReference type="Pfam" id="PF18074">
    <property type="entry name" value="PriA_C"/>
    <property type="match status" value="1"/>
</dbReference>
<keyword evidence="6 12" id="KW-0347">Helicase</keyword>
<dbReference type="PROSITE" id="PS51192">
    <property type="entry name" value="HELICASE_ATP_BIND_1"/>
    <property type="match status" value="1"/>
</dbReference>
<evidence type="ECO:0000256" key="2">
    <source>
        <dbReference type="ARBA" id="ARBA00022705"/>
    </source>
</evidence>
<dbReference type="GO" id="GO:0003677">
    <property type="term" value="F:DNA binding"/>
    <property type="evidence" value="ECO:0007669"/>
    <property type="project" value="UniProtKB-UniRule"/>
</dbReference>
<protein>
    <recommendedName>
        <fullName evidence="12">Replication restart protein PriA</fullName>
    </recommendedName>
    <alternativeName>
        <fullName evidence="12">ATP-dependent DNA helicase PriA</fullName>
        <ecNumber evidence="12">5.6.2.4</ecNumber>
    </alternativeName>
    <alternativeName>
        <fullName evidence="12">DNA 3'-5' helicase PriA</fullName>
    </alternativeName>
</protein>
<dbReference type="GO" id="GO:0016787">
    <property type="term" value="F:hydrolase activity"/>
    <property type="evidence" value="ECO:0007669"/>
    <property type="project" value="UniProtKB-KW"/>
</dbReference>
<dbReference type="AlphaFoldDB" id="A0A923LWG7"/>
<feature type="binding site" evidence="12">
    <location>
        <position position="567"/>
    </location>
    <ligand>
        <name>Zn(2+)</name>
        <dbReference type="ChEBI" id="CHEBI:29105"/>
        <label>2</label>
    </ligand>
</feature>
<dbReference type="EC" id="5.6.2.4" evidence="12"/>
<evidence type="ECO:0000256" key="3">
    <source>
        <dbReference type="ARBA" id="ARBA00022723"/>
    </source>
</evidence>
<feature type="binding site" evidence="12">
    <location>
        <position position="549"/>
    </location>
    <ligand>
        <name>Zn(2+)</name>
        <dbReference type="ChEBI" id="CHEBI:29105"/>
        <label>2</label>
    </ligand>
</feature>
<evidence type="ECO:0000256" key="11">
    <source>
        <dbReference type="ARBA" id="ARBA00048988"/>
    </source>
</evidence>
<dbReference type="InterPro" id="IPR014001">
    <property type="entry name" value="Helicase_ATP-bd"/>
</dbReference>
<dbReference type="Pfam" id="PF17764">
    <property type="entry name" value="PriA_3primeBD"/>
    <property type="match status" value="1"/>
</dbReference>
<evidence type="ECO:0000259" key="13">
    <source>
        <dbReference type="PROSITE" id="PS51192"/>
    </source>
</evidence>
<keyword evidence="1 12" id="KW-0639">Primosome</keyword>
<evidence type="ECO:0000256" key="5">
    <source>
        <dbReference type="ARBA" id="ARBA00022801"/>
    </source>
</evidence>
<accession>A0A923LWG7</accession>
<feature type="domain" description="Helicase ATP-binding" evidence="13">
    <location>
        <begin position="309"/>
        <end position="475"/>
    </location>
</feature>
<feature type="binding site" evidence="12">
    <location>
        <position position="580"/>
    </location>
    <ligand>
        <name>Zn(2+)</name>
        <dbReference type="ChEBI" id="CHEBI:29105"/>
        <label>1</label>
    </ligand>
</feature>
<evidence type="ECO:0000256" key="10">
    <source>
        <dbReference type="ARBA" id="ARBA00023235"/>
    </source>
</evidence>
<feature type="binding site" evidence="12">
    <location>
        <position position="537"/>
    </location>
    <ligand>
        <name>Zn(2+)</name>
        <dbReference type="ChEBI" id="CHEBI:29105"/>
        <label>1</label>
    </ligand>
</feature>
<keyword evidence="7 12" id="KW-0862">Zinc</keyword>
<keyword evidence="9 12" id="KW-0238">DNA-binding</keyword>
<feature type="binding site" evidence="12">
    <location>
        <position position="546"/>
    </location>
    <ligand>
        <name>Zn(2+)</name>
        <dbReference type="ChEBI" id="CHEBI:29105"/>
        <label>2</label>
    </ligand>
</feature>
<evidence type="ECO:0000313" key="16">
    <source>
        <dbReference type="Proteomes" id="UP000606499"/>
    </source>
</evidence>
<evidence type="ECO:0000313" key="15">
    <source>
        <dbReference type="EMBL" id="MBC5725567.1"/>
    </source>
</evidence>
<comment type="catalytic activity">
    <reaction evidence="12">
        <text>Couples ATP hydrolysis with the unwinding of duplex DNA by translocating in the 3'-5' direction.</text>
        <dbReference type="EC" id="5.6.2.4"/>
    </reaction>
</comment>
<dbReference type="GO" id="GO:0008270">
    <property type="term" value="F:zinc ion binding"/>
    <property type="evidence" value="ECO:0007669"/>
    <property type="project" value="UniProtKB-UniRule"/>
</dbReference>
<dbReference type="GO" id="GO:0006310">
    <property type="term" value="P:DNA recombination"/>
    <property type="evidence" value="ECO:0007669"/>
    <property type="project" value="InterPro"/>
</dbReference>
<dbReference type="InterPro" id="IPR042115">
    <property type="entry name" value="PriA_3primeBD_sf"/>
</dbReference>
<dbReference type="InterPro" id="IPR041236">
    <property type="entry name" value="PriA_C"/>
</dbReference>
<gene>
    <name evidence="12 15" type="primary">priA</name>
    <name evidence="15" type="ORF">H8S45_08875</name>
</gene>
<keyword evidence="3 12" id="KW-0479">Metal-binding</keyword>
<dbReference type="EMBL" id="JACOPL010000007">
    <property type="protein sequence ID" value="MBC5725567.1"/>
    <property type="molecule type" value="Genomic_DNA"/>
</dbReference>
<dbReference type="Pfam" id="PF00270">
    <property type="entry name" value="DEAD"/>
    <property type="match status" value="1"/>
</dbReference>
<dbReference type="SMART" id="SM00487">
    <property type="entry name" value="DEXDc"/>
    <property type="match status" value="1"/>
</dbReference>
<dbReference type="GO" id="GO:0005524">
    <property type="term" value="F:ATP binding"/>
    <property type="evidence" value="ECO:0007669"/>
    <property type="project" value="UniProtKB-UniRule"/>
</dbReference>
<comment type="similarity">
    <text evidence="12">Belongs to the helicase family. PriA subfamily.</text>
</comment>
<feature type="binding site" evidence="12">
    <location>
        <position position="577"/>
    </location>
    <ligand>
        <name>Zn(2+)</name>
        <dbReference type="ChEBI" id="CHEBI:29105"/>
        <label>1</label>
    </ligand>
</feature>
<dbReference type="Proteomes" id="UP000606499">
    <property type="component" value="Unassembled WGS sequence"/>
</dbReference>
<dbReference type="GO" id="GO:1990077">
    <property type="term" value="C:primosome complex"/>
    <property type="evidence" value="ECO:0007669"/>
    <property type="project" value="UniProtKB-UniRule"/>
</dbReference>
<dbReference type="InterPro" id="IPR011545">
    <property type="entry name" value="DEAD/DEAH_box_helicase_dom"/>
</dbReference>
<dbReference type="GO" id="GO:0006270">
    <property type="term" value="P:DNA replication initiation"/>
    <property type="evidence" value="ECO:0007669"/>
    <property type="project" value="TreeGrafter"/>
</dbReference>
<dbReference type="GO" id="GO:0006269">
    <property type="term" value="P:DNA replication, synthesis of primer"/>
    <property type="evidence" value="ECO:0007669"/>
    <property type="project" value="UniProtKB-KW"/>
</dbReference>
<evidence type="ECO:0000256" key="1">
    <source>
        <dbReference type="ARBA" id="ARBA00022515"/>
    </source>
</evidence>
<reference evidence="15" key="1">
    <citation type="submission" date="2020-08" db="EMBL/GenBank/DDBJ databases">
        <title>Genome public.</title>
        <authorList>
            <person name="Liu C."/>
            <person name="Sun Q."/>
        </authorList>
    </citation>
    <scope>NUCLEOTIDE SEQUENCE</scope>
    <source>
        <strain evidence="15">NSJ-28</strain>
    </source>
</reference>
<comment type="caution">
    <text evidence="15">The sequence shown here is derived from an EMBL/GenBank/DDBJ whole genome shotgun (WGS) entry which is preliminary data.</text>
</comment>
<keyword evidence="4 12" id="KW-0547">Nucleotide-binding</keyword>
<keyword evidence="16" id="KW-1185">Reference proteome</keyword>
<dbReference type="Gene3D" id="3.40.1440.60">
    <property type="entry name" value="PriA, 3(prime) DNA-binding domain"/>
    <property type="match status" value="1"/>
</dbReference>
<dbReference type="SUPFAM" id="SSF52540">
    <property type="entry name" value="P-loop containing nucleoside triphosphate hydrolases"/>
    <property type="match status" value="2"/>
</dbReference>
<dbReference type="PANTHER" id="PTHR30580">
    <property type="entry name" value="PRIMOSOMAL PROTEIN N"/>
    <property type="match status" value="1"/>
</dbReference>
<dbReference type="InterPro" id="IPR005259">
    <property type="entry name" value="PriA"/>
</dbReference>
<dbReference type="GO" id="GO:0006302">
    <property type="term" value="P:double-strand break repair"/>
    <property type="evidence" value="ECO:0007669"/>
    <property type="project" value="InterPro"/>
</dbReference>
<dbReference type="GO" id="GO:0043138">
    <property type="term" value="F:3'-5' DNA helicase activity"/>
    <property type="evidence" value="ECO:0007669"/>
    <property type="project" value="UniProtKB-EC"/>
</dbReference>
<dbReference type="HAMAP" id="MF_00983">
    <property type="entry name" value="PriA"/>
    <property type="match status" value="1"/>
</dbReference>
<dbReference type="InterPro" id="IPR040498">
    <property type="entry name" value="PriA_CRR"/>
</dbReference>
<feature type="binding site" evidence="12">
    <location>
        <position position="564"/>
    </location>
    <ligand>
        <name>Zn(2+)</name>
        <dbReference type="ChEBI" id="CHEBI:29105"/>
        <label>2</label>
    </ligand>
</feature>
<dbReference type="PANTHER" id="PTHR30580:SF0">
    <property type="entry name" value="PRIMOSOMAL PROTEIN N"/>
    <property type="match status" value="1"/>
</dbReference>
<dbReference type="Pfam" id="PF00271">
    <property type="entry name" value="Helicase_C"/>
    <property type="match status" value="1"/>
</dbReference>
<keyword evidence="10 12" id="KW-0413">Isomerase</keyword>
<dbReference type="InterPro" id="IPR027417">
    <property type="entry name" value="P-loop_NTPase"/>
</dbReference>
<dbReference type="InterPro" id="IPR041222">
    <property type="entry name" value="PriA_3primeBD"/>
</dbReference>
<evidence type="ECO:0000256" key="9">
    <source>
        <dbReference type="ARBA" id="ARBA00023125"/>
    </source>
</evidence>
<evidence type="ECO:0000259" key="14">
    <source>
        <dbReference type="PROSITE" id="PS51194"/>
    </source>
</evidence>
<organism evidence="15 16">
    <name type="scientific">Agathobaculum faecis</name>
    <dbReference type="NCBI Taxonomy" id="2763013"/>
    <lineage>
        <taxon>Bacteria</taxon>
        <taxon>Bacillati</taxon>
        <taxon>Bacillota</taxon>
        <taxon>Clostridia</taxon>
        <taxon>Eubacteriales</taxon>
        <taxon>Butyricicoccaceae</taxon>
        <taxon>Agathobaculum</taxon>
    </lineage>
</organism>
<keyword evidence="8 12" id="KW-0067">ATP-binding</keyword>